<comment type="similarity">
    <text evidence="2 10">Belongs to the ketopantoate reductase family.</text>
</comment>
<dbReference type="RefSeq" id="WP_076922885.1">
    <property type="nucleotide sequence ID" value="NZ_CAMAPB010000064.1"/>
</dbReference>
<keyword evidence="5 10" id="KW-0566">Pantothenate biosynthesis</keyword>
<dbReference type="Pfam" id="PF08546">
    <property type="entry name" value="ApbA_C"/>
    <property type="match status" value="1"/>
</dbReference>
<evidence type="ECO:0000256" key="2">
    <source>
        <dbReference type="ARBA" id="ARBA00007870"/>
    </source>
</evidence>
<dbReference type="AlphaFoldDB" id="A0A9W4VZ58"/>
<sequence length="300" mass="33260">MANILVVGDGAIGLLFSHFLAKHHAIYILTRKGTVNTRFYSHSNAASEKINATFISQEQLSQTPEFDIVLFTVKAFAVQQAYAQVKPYLGNNTHIILSHNGMGNVEQLNEQLTKQQSLYFLTTSIAGFKSNPNIVQHTGNGQSVLGGCNQLAIQNIQQLSEQLHTIPQLIVSNNIEQLRFEKLLVNIAINPLTALYNIKNGQLRAPQFNSSIINLLTEACHIATALKLNIKLIDALERAYKVMSLTAENYSSMHQDVLHNRQTEIMAICGYISEQGKLHHIATPYNDALLAKILAKKSAE</sequence>
<dbReference type="Pfam" id="PF02558">
    <property type="entry name" value="ApbA"/>
    <property type="match status" value="1"/>
</dbReference>
<dbReference type="InterPro" id="IPR013328">
    <property type="entry name" value="6PGD_dom2"/>
</dbReference>
<dbReference type="SUPFAM" id="SSF51735">
    <property type="entry name" value="NAD(P)-binding Rossmann-fold domains"/>
    <property type="match status" value="1"/>
</dbReference>
<proteinExistence type="inferred from homology"/>
<evidence type="ECO:0000256" key="4">
    <source>
        <dbReference type="ARBA" id="ARBA00019465"/>
    </source>
</evidence>
<feature type="domain" description="Ketopantoate reductase N-terminal" evidence="11">
    <location>
        <begin position="4"/>
        <end position="146"/>
    </location>
</feature>
<comment type="caution">
    <text evidence="13">The sequence shown here is derived from an EMBL/GenBank/DDBJ whole genome shotgun (WGS) entry which is preliminary data.</text>
</comment>
<evidence type="ECO:0000256" key="10">
    <source>
        <dbReference type="RuleBase" id="RU362068"/>
    </source>
</evidence>
<dbReference type="GO" id="GO:0005737">
    <property type="term" value="C:cytoplasm"/>
    <property type="evidence" value="ECO:0007669"/>
    <property type="project" value="TreeGrafter"/>
</dbReference>
<evidence type="ECO:0000256" key="7">
    <source>
        <dbReference type="ARBA" id="ARBA00023002"/>
    </source>
</evidence>
<dbReference type="Proteomes" id="UP001152447">
    <property type="component" value="Unassembled WGS sequence"/>
</dbReference>
<dbReference type="InterPro" id="IPR050838">
    <property type="entry name" value="Ketopantoate_reductase"/>
</dbReference>
<dbReference type="PANTHER" id="PTHR43765">
    <property type="entry name" value="2-DEHYDROPANTOATE 2-REDUCTASE-RELATED"/>
    <property type="match status" value="1"/>
</dbReference>
<organism evidence="13 14">
    <name type="scientific">Pseudoalteromonas haloplanktis</name>
    <name type="common">Alteromonas haloplanktis</name>
    <dbReference type="NCBI Taxonomy" id="228"/>
    <lineage>
        <taxon>Bacteria</taxon>
        <taxon>Pseudomonadati</taxon>
        <taxon>Pseudomonadota</taxon>
        <taxon>Gammaproteobacteria</taxon>
        <taxon>Alteromonadales</taxon>
        <taxon>Pseudoalteromonadaceae</taxon>
        <taxon>Pseudoalteromonas</taxon>
    </lineage>
</organism>
<dbReference type="GO" id="GO:0008677">
    <property type="term" value="F:2-dehydropantoate 2-reductase activity"/>
    <property type="evidence" value="ECO:0007669"/>
    <property type="project" value="UniProtKB-EC"/>
</dbReference>
<dbReference type="PANTHER" id="PTHR43765:SF2">
    <property type="entry name" value="2-DEHYDROPANTOATE 2-REDUCTASE"/>
    <property type="match status" value="1"/>
</dbReference>
<dbReference type="SUPFAM" id="SSF48179">
    <property type="entry name" value="6-phosphogluconate dehydrogenase C-terminal domain-like"/>
    <property type="match status" value="1"/>
</dbReference>
<protein>
    <recommendedName>
        <fullName evidence="4 10">2-dehydropantoate 2-reductase</fullName>
        <ecNumber evidence="3 10">1.1.1.169</ecNumber>
    </recommendedName>
    <alternativeName>
        <fullName evidence="8 10">Ketopantoate reductase</fullName>
    </alternativeName>
</protein>
<evidence type="ECO:0000259" key="11">
    <source>
        <dbReference type="Pfam" id="PF02558"/>
    </source>
</evidence>
<evidence type="ECO:0000256" key="3">
    <source>
        <dbReference type="ARBA" id="ARBA00013014"/>
    </source>
</evidence>
<evidence type="ECO:0000256" key="8">
    <source>
        <dbReference type="ARBA" id="ARBA00032024"/>
    </source>
</evidence>
<dbReference type="InterPro" id="IPR013752">
    <property type="entry name" value="KPA_reductase"/>
</dbReference>
<dbReference type="InterPro" id="IPR036291">
    <property type="entry name" value="NAD(P)-bd_dom_sf"/>
</dbReference>
<evidence type="ECO:0000313" key="14">
    <source>
        <dbReference type="Proteomes" id="UP001152447"/>
    </source>
</evidence>
<gene>
    <name evidence="13" type="primary">panE</name>
    <name evidence="13" type="ORF">PSEHALCIP103_03257</name>
</gene>
<comment type="function">
    <text evidence="10">Catalyzes the NADPH-dependent reduction of ketopantoate into pantoic acid.</text>
</comment>
<evidence type="ECO:0000259" key="12">
    <source>
        <dbReference type="Pfam" id="PF08546"/>
    </source>
</evidence>
<keyword evidence="14" id="KW-1185">Reference proteome</keyword>
<evidence type="ECO:0000256" key="5">
    <source>
        <dbReference type="ARBA" id="ARBA00022655"/>
    </source>
</evidence>
<reference evidence="13" key="1">
    <citation type="submission" date="2022-07" db="EMBL/GenBank/DDBJ databases">
        <authorList>
            <person name="Criscuolo A."/>
        </authorList>
    </citation>
    <scope>NUCLEOTIDE SEQUENCE</scope>
    <source>
        <strain evidence="13">CIP103197</strain>
    </source>
</reference>
<comment type="pathway">
    <text evidence="1 10">Cofactor biosynthesis; (R)-pantothenate biosynthesis; (R)-pantoate from 3-methyl-2-oxobutanoate: step 2/2.</text>
</comment>
<keyword evidence="6 10" id="KW-0521">NADP</keyword>
<evidence type="ECO:0000313" key="13">
    <source>
        <dbReference type="EMBL" id="CAH9064886.1"/>
    </source>
</evidence>
<accession>A0A9W4VZ58</accession>
<dbReference type="InterPro" id="IPR008927">
    <property type="entry name" value="6-PGluconate_DH-like_C_sf"/>
</dbReference>
<dbReference type="Gene3D" id="3.40.50.720">
    <property type="entry name" value="NAD(P)-binding Rossmann-like Domain"/>
    <property type="match status" value="1"/>
</dbReference>
<evidence type="ECO:0000256" key="1">
    <source>
        <dbReference type="ARBA" id="ARBA00004994"/>
    </source>
</evidence>
<dbReference type="EMBL" id="CAMAPB010000064">
    <property type="protein sequence ID" value="CAH9064886.1"/>
    <property type="molecule type" value="Genomic_DNA"/>
</dbReference>
<dbReference type="GO" id="GO:0050661">
    <property type="term" value="F:NADP binding"/>
    <property type="evidence" value="ECO:0007669"/>
    <property type="project" value="TreeGrafter"/>
</dbReference>
<dbReference type="Gene3D" id="1.10.1040.10">
    <property type="entry name" value="N-(1-d-carboxylethyl)-l-norvaline Dehydrogenase, domain 2"/>
    <property type="match status" value="1"/>
</dbReference>
<keyword evidence="7 10" id="KW-0560">Oxidoreductase</keyword>
<dbReference type="EC" id="1.1.1.169" evidence="3 10"/>
<name>A0A9W4VZ58_PSEHA</name>
<dbReference type="InterPro" id="IPR013332">
    <property type="entry name" value="KPR_N"/>
</dbReference>
<evidence type="ECO:0000256" key="6">
    <source>
        <dbReference type="ARBA" id="ARBA00022857"/>
    </source>
</evidence>
<evidence type="ECO:0000256" key="9">
    <source>
        <dbReference type="ARBA" id="ARBA00048793"/>
    </source>
</evidence>
<dbReference type="NCBIfam" id="TIGR00745">
    <property type="entry name" value="apbA_panE"/>
    <property type="match status" value="1"/>
</dbReference>
<dbReference type="GO" id="GO:0015940">
    <property type="term" value="P:pantothenate biosynthetic process"/>
    <property type="evidence" value="ECO:0007669"/>
    <property type="project" value="UniProtKB-KW"/>
</dbReference>
<comment type="catalytic activity">
    <reaction evidence="9 10">
        <text>(R)-pantoate + NADP(+) = 2-dehydropantoate + NADPH + H(+)</text>
        <dbReference type="Rhea" id="RHEA:16233"/>
        <dbReference type="ChEBI" id="CHEBI:11561"/>
        <dbReference type="ChEBI" id="CHEBI:15378"/>
        <dbReference type="ChEBI" id="CHEBI:15980"/>
        <dbReference type="ChEBI" id="CHEBI:57783"/>
        <dbReference type="ChEBI" id="CHEBI:58349"/>
        <dbReference type="EC" id="1.1.1.169"/>
    </reaction>
</comment>
<feature type="domain" description="Ketopantoate reductase C-terminal" evidence="12">
    <location>
        <begin position="174"/>
        <end position="295"/>
    </location>
</feature>
<dbReference type="InterPro" id="IPR003710">
    <property type="entry name" value="ApbA"/>
</dbReference>